<dbReference type="Proteomes" id="UP000278143">
    <property type="component" value="Unassembled WGS sequence"/>
</dbReference>
<reference evidence="3" key="1">
    <citation type="journal article" date="2018" name="Nat. Microbiol.">
        <title>Leveraging single-cell genomics to expand the fungal tree of life.</title>
        <authorList>
            <person name="Ahrendt S.R."/>
            <person name="Quandt C.A."/>
            <person name="Ciobanu D."/>
            <person name="Clum A."/>
            <person name="Salamov A."/>
            <person name="Andreopoulos B."/>
            <person name="Cheng J.F."/>
            <person name="Woyke T."/>
            <person name="Pelin A."/>
            <person name="Henrissat B."/>
            <person name="Reynolds N.K."/>
            <person name="Benny G.L."/>
            <person name="Smith M.E."/>
            <person name="James T.Y."/>
            <person name="Grigoriev I.V."/>
        </authorList>
    </citation>
    <scope>NUCLEOTIDE SEQUENCE [LARGE SCALE GENOMIC DNA]</scope>
    <source>
        <strain evidence="3">Benny S71-1</strain>
    </source>
</reference>
<protein>
    <recommendedName>
        <fullName evidence="4">Inhibitor I9 domain-containing protein</fullName>
    </recommendedName>
</protein>
<dbReference type="AlphaFoldDB" id="A0A4P9Z1G9"/>
<evidence type="ECO:0008006" key="4">
    <source>
        <dbReference type="Google" id="ProtNLM"/>
    </source>
</evidence>
<keyword evidence="3" id="KW-1185">Reference proteome</keyword>
<feature type="chain" id="PRO_5020623741" description="Inhibitor I9 domain-containing protein" evidence="1">
    <location>
        <begin position="22"/>
        <end position="130"/>
    </location>
</feature>
<gene>
    <name evidence="2" type="ORF">SYNPS1DRAFT_21928</name>
</gene>
<feature type="signal peptide" evidence="1">
    <location>
        <begin position="1"/>
        <end position="21"/>
    </location>
</feature>
<evidence type="ECO:0000256" key="1">
    <source>
        <dbReference type="SAM" id="SignalP"/>
    </source>
</evidence>
<evidence type="ECO:0000313" key="2">
    <source>
        <dbReference type="EMBL" id="RKP26274.1"/>
    </source>
</evidence>
<dbReference type="EMBL" id="KZ989467">
    <property type="protein sequence ID" value="RKP26274.1"/>
    <property type="molecule type" value="Genomic_DNA"/>
</dbReference>
<dbReference type="InterPro" id="IPR037045">
    <property type="entry name" value="S8pro/Inhibitor_I9_sf"/>
</dbReference>
<dbReference type="SUPFAM" id="SSF54897">
    <property type="entry name" value="Protease propeptides/inhibitors"/>
    <property type="match status" value="1"/>
</dbReference>
<keyword evidence="1" id="KW-0732">Signal</keyword>
<sequence>MRLWTFIACVYVLASAVGVLGRMSLYADDDNRQQVLSAGDNVAHHTEQASHDEERKYIIMFKKAQVNAQNYEAMISSLEEQGVTVDDRLPIINGVVARMDESTRRMMETNDNVMIEEDKEVRIPEYNMYY</sequence>
<dbReference type="Gene3D" id="3.30.70.80">
    <property type="entry name" value="Peptidase S8 propeptide/proteinase inhibitor I9"/>
    <property type="match status" value="1"/>
</dbReference>
<dbReference type="OrthoDB" id="5518345at2759"/>
<proteinExistence type="predicted"/>
<evidence type="ECO:0000313" key="3">
    <source>
        <dbReference type="Proteomes" id="UP000278143"/>
    </source>
</evidence>
<name>A0A4P9Z1G9_9FUNG</name>
<organism evidence="2 3">
    <name type="scientific">Syncephalis pseudoplumigaleata</name>
    <dbReference type="NCBI Taxonomy" id="1712513"/>
    <lineage>
        <taxon>Eukaryota</taxon>
        <taxon>Fungi</taxon>
        <taxon>Fungi incertae sedis</taxon>
        <taxon>Zoopagomycota</taxon>
        <taxon>Zoopagomycotina</taxon>
        <taxon>Zoopagomycetes</taxon>
        <taxon>Zoopagales</taxon>
        <taxon>Piptocephalidaceae</taxon>
        <taxon>Syncephalis</taxon>
    </lineage>
</organism>
<accession>A0A4P9Z1G9</accession>